<reference evidence="2" key="1">
    <citation type="journal article" date="2019" name="Int. J. Syst. Evol. Microbiol.">
        <title>The Global Catalogue of Microorganisms (GCM) 10K type strain sequencing project: providing services to taxonomists for standard genome sequencing and annotation.</title>
        <authorList>
            <consortium name="The Broad Institute Genomics Platform"/>
            <consortium name="The Broad Institute Genome Sequencing Center for Infectious Disease"/>
            <person name="Wu L."/>
            <person name="Ma J."/>
        </authorList>
    </citation>
    <scope>NUCLEOTIDE SEQUENCE [LARGE SCALE GENOMIC DNA]</scope>
    <source>
        <strain evidence="2">JCM 3175</strain>
    </source>
</reference>
<dbReference type="Proteomes" id="UP001500307">
    <property type="component" value="Unassembled WGS sequence"/>
</dbReference>
<evidence type="ECO:0000313" key="2">
    <source>
        <dbReference type="Proteomes" id="UP001500307"/>
    </source>
</evidence>
<comment type="caution">
    <text evidence="1">The sequence shown here is derived from an EMBL/GenBank/DDBJ whole genome shotgun (WGS) entry which is preliminary data.</text>
</comment>
<name>A0ABP8SNU3_9ACTN</name>
<proteinExistence type="predicted"/>
<protein>
    <submittedName>
        <fullName evidence="1">Uncharacterized protein</fullName>
    </submittedName>
</protein>
<dbReference type="RefSeq" id="WP_234040983.1">
    <property type="nucleotide sequence ID" value="NZ_BAABGU010000019.1"/>
</dbReference>
<evidence type="ECO:0000313" key="1">
    <source>
        <dbReference type="EMBL" id="GAA4572771.1"/>
    </source>
</evidence>
<sequence>MTRRQELRAEFEDAPVSLALYMGAQLLRAAEDLTWAPAGTLHRRFLGWLR</sequence>
<gene>
    <name evidence="1" type="ORF">GCM10023176_36410</name>
</gene>
<organism evidence="1 2">
    <name type="scientific">Micromonospora coerulea</name>
    <dbReference type="NCBI Taxonomy" id="47856"/>
    <lineage>
        <taxon>Bacteria</taxon>
        <taxon>Bacillati</taxon>
        <taxon>Actinomycetota</taxon>
        <taxon>Actinomycetes</taxon>
        <taxon>Micromonosporales</taxon>
        <taxon>Micromonosporaceae</taxon>
        <taxon>Micromonospora</taxon>
    </lineage>
</organism>
<accession>A0ABP8SNU3</accession>
<dbReference type="EMBL" id="BAABGU010000019">
    <property type="protein sequence ID" value="GAA4572771.1"/>
    <property type="molecule type" value="Genomic_DNA"/>
</dbReference>
<keyword evidence="2" id="KW-1185">Reference proteome</keyword>